<feature type="transmembrane region" description="Helical" evidence="7">
    <location>
        <begin position="164"/>
        <end position="181"/>
    </location>
</feature>
<comment type="caution">
    <text evidence="9">The sequence shown here is derived from an EMBL/GenBank/DDBJ whole genome shotgun (WGS) entry which is preliminary data.</text>
</comment>
<dbReference type="PANTHER" id="PTHR40074">
    <property type="entry name" value="O-ACETYLTRANSFERASE WECH"/>
    <property type="match status" value="1"/>
</dbReference>
<feature type="transmembrane region" description="Helical" evidence="7">
    <location>
        <begin position="310"/>
        <end position="331"/>
    </location>
</feature>
<comment type="subcellular location">
    <subcellularLocation>
        <location evidence="1">Cell membrane</location>
        <topology evidence="1">Multi-pass membrane protein</topology>
    </subcellularLocation>
</comment>
<dbReference type="RefSeq" id="WP_191206135.1">
    <property type="nucleotide sequence ID" value="NZ_JACXZA010000007.1"/>
</dbReference>
<evidence type="ECO:0000256" key="2">
    <source>
        <dbReference type="ARBA" id="ARBA00007400"/>
    </source>
</evidence>
<accession>A0ABR8N0W9</accession>
<keyword evidence="6 7" id="KW-0472">Membrane</keyword>
<keyword evidence="9" id="KW-0012">Acyltransferase</keyword>
<sequence length="407" mass="46247">MAARARGRLPELDSLRGIAILGVLMVHATSVAVGALPNSTARTVYIALNTLSLFCVPAFIFLSGFVLFYQYYDKSLTPRALGDFYLKRFKQLAIPYVFISLGYELYMNDLNHRAWEPTALLQQFGKHLLYGKAYTHLYYVIITLQLYVLFPLLLLLFRKLRVSAWLALPIGCVIQWSFYLMNREYWHLASKGSWSFTYFFIFMLGAYLGMKSTTYVHGFGSKREGESDKRDGTSAWRKAAAAVVGLMWAASTIGFLWLYIDLRTGKDPVPEGYWFEIGYQLYTLLTTMVLLSVCIALNRYRVSRVIAKGFQQLGALSFGIYLIHPFVLLLYRRNVPSPDLPLAYHLWIAGGYTAALSVSIVVLLIMYRYVRWSWILLGPTPAGYGPSLSRASYTPQASTSAEKEVQR</sequence>
<feature type="transmembrane region" description="Helical" evidence="7">
    <location>
        <begin position="343"/>
        <end position="367"/>
    </location>
</feature>
<feature type="transmembrane region" description="Helical" evidence="7">
    <location>
        <begin position="18"/>
        <end position="37"/>
    </location>
</feature>
<dbReference type="Pfam" id="PF01757">
    <property type="entry name" value="Acyl_transf_3"/>
    <property type="match status" value="1"/>
</dbReference>
<proteinExistence type="inferred from homology"/>
<reference evidence="9 10" key="1">
    <citation type="submission" date="2020-09" db="EMBL/GenBank/DDBJ databases">
        <title>Paenibacillus sp. strain PR3 16S rRNA gene Genome sequencing and assembly.</title>
        <authorList>
            <person name="Kim J."/>
        </authorList>
    </citation>
    <scope>NUCLEOTIDE SEQUENCE [LARGE SCALE GENOMIC DNA]</scope>
    <source>
        <strain evidence="9 10">PR3</strain>
    </source>
</reference>
<evidence type="ECO:0000313" key="10">
    <source>
        <dbReference type="Proteomes" id="UP000609346"/>
    </source>
</evidence>
<evidence type="ECO:0000256" key="5">
    <source>
        <dbReference type="ARBA" id="ARBA00022989"/>
    </source>
</evidence>
<evidence type="ECO:0000259" key="8">
    <source>
        <dbReference type="Pfam" id="PF01757"/>
    </source>
</evidence>
<name>A0ABR8N0W9_9BACL</name>
<dbReference type="EMBL" id="JACXZA010000007">
    <property type="protein sequence ID" value="MBD3921827.1"/>
    <property type="molecule type" value="Genomic_DNA"/>
</dbReference>
<gene>
    <name evidence="9" type="ORF">H8B09_23910</name>
</gene>
<evidence type="ECO:0000256" key="4">
    <source>
        <dbReference type="ARBA" id="ARBA00022692"/>
    </source>
</evidence>
<comment type="similarity">
    <text evidence="2">Belongs to the acyltransferase 3 family.</text>
</comment>
<dbReference type="GO" id="GO:0016746">
    <property type="term" value="F:acyltransferase activity"/>
    <property type="evidence" value="ECO:0007669"/>
    <property type="project" value="UniProtKB-KW"/>
</dbReference>
<keyword evidence="9" id="KW-0808">Transferase</keyword>
<feature type="transmembrane region" description="Helical" evidence="7">
    <location>
        <begin position="137"/>
        <end position="157"/>
    </location>
</feature>
<feature type="transmembrane region" description="Helical" evidence="7">
    <location>
        <begin position="279"/>
        <end position="298"/>
    </location>
</feature>
<evidence type="ECO:0000256" key="6">
    <source>
        <dbReference type="ARBA" id="ARBA00023136"/>
    </source>
</evidence>
<protein>
    <submittedName>
        <fullName evidence="9">Acyltransferase</fullName>
    </submittedName>
</protein>
<organism evidence="9 10">
    <name type="scientific">Paenibacillus terricola</name>
    <dbReference type="NCBI Taxonomy" id="2763503"/>
    <lineage>
        <taxon>Bacteria</taxon>
        <taxon>Bacillati</taxon>
        <taxon>Bacillota</taxon>
        <taxon>Bacilli</taxon>
        <taxon>Bacillales</taxon>
        <taxon>Paenibacillaceae</taxon>
        <taxon>Paenibacillus</taxon>
    </lineage>
</organism>
<evidence type="ECO:0000256" key="1">
    <source>
        <dbReference type="ARBA" id="ARBA00004651"/>
    </source>
</evidence>
<keyword evidence="10" id="KW-1185">Reference proteome</keyword>
<dbReference type="Proteomes" id="UP000609346">
    <property type="component" value="Unassembled WGS sequence"/>
</dbReference>
<evidence type="ECO:0000256" key="3">
    <source>
        <dbReference type="ARBA" id="ARBA00022475"/>
    </source>
</evidence>
<dbReference type="InterPro" id="IPR002656">
    <property type="entry name" value="Acyl_transf_3_dom"/>
</dbReference>
<feature type="domain" description="Acyltransferase 3" evidence="8">
    <location>
        <begin position="11"/>
        <end position="362"/>
    </location>
</feature>
<dbReference type="PANTHER" id="PTHR40074:SF2">
    <property type="entry name" value="O-ACETYLTRANSFERASE WECH"/>
    <property type="match status" value="1"/>
</dbReference>
<keyword evidence="3" id="KW-1003">Cell membrane</keyword>
<feature type="transmembrane region" description="Helical" evidence="7">
    <location>
        <begin position="193"/>
        <end position="210"/>
    </location>
</feature>
<keyword evidence="4 7" id="KW-0812">Transmembrane</keyword>
<feature type="transmembrane region" description="Helical" evidence="7">
    <location>
        <begin position="43"/>
        <end position="68"/>
    </location>
</feature>
<keyword evidence="5 7" id="KW-1133">Transmembrane helix</keyword>
<evidence type="ECO:0000313" key="9">
    <source>
        <dbReference type="EMBL" id="MBD3921827.1"/>
    </source>
</evidence>
<evidence type="ECO:0000256" key="7">
    <source>
        <dbReference type="SAM" id="Phobius"/>
    </source>
</evidence>
<feature type="transmembrane region" description="Helical" evidence="7">
    <location>
        <begin position="239"/>
        <end position="259"/>
    </location>
</feature>